<dbReference type="Gene3D" id="1.25.40.10">
    <property type="entry name" value="Tetratricopeptide repeat domain"/>
    <property type="match status" value="1"/>
</dbReference>
<evidence type="ECO:0000256" key="1">
    <source>
        <dbReference type="PROSITE-ProRule" id="PRU00339"/>
    </source>
</evidence>
<dbReference type="GO" id="GO:0000030">
    <property type="term" value="F:mannosyltransferase activity"/>
    <property type="evidence" value="ECO:0007669"/>
    <property type="project" value="TreeGrafter"/>
</dbReference>
<dbReference type="SUPFAM" id="SSF48452">
    <property type="entry name" value="TPR-like"/>
    <property type="match status" value="1"/>
</dbReference>
<dbReference type="EMBL" id="BPLR01002138">
    <property type="protein sequence ID" value="GIX70419.1"/>
    <property type="molecule type" value="Genomic_DNA"/>
</dbReference>
<keyword evidence="1" id="KW-0802">TPR repeat</keyword>
<feature type="repeat" description="TPR" evidence="1">
    <location>
        <begin position="75"/>
        <end position="108"/>
    </location>
</feature>
<proteinExistence type="predicted"/>
<dbReference type="GO" id="GO:0035269">
    <property type="term" value="P:protein O-linked glycosylation via mannose"/>
    <property type="evidence" value="ECO:0007669"/>
    <property type="project" value="TreeGrafter"/>
</dbReference>
<dbReference type="InterPro" id="IPR011990">
    <property type="entry name" value="TPR-like_helical_dom_sf"/>
</dbReference>
<dbReference type="PROSITE" id="PS50293">
    <property type="entry name" value="TPR_REGION"/>
    <property type="match status" value="1"/>
</dbReference>
<reference evidence="2 3" key="1">
    <citation type="submission" date="2021-06" db="EMBL/GenBank/DDBJ databases">
        <title>Caerostris extrusa draft genome.</title>
        <authorList>
            <person name="Kono N."/>
            <person name="Arakawa K."/>
        </authorList>
    </citation>
    <scope>NUCLEOTIDE SEQUENCE [LARGE SCALE GENOMIC DNA]</scope>
</reference>
<dbReference type="SMART" id="SM00028">
    <property type="entry name" value="TPR"/>
    <property type="match status" value="1"/>
</dbReference>
<dbReference type="AlphaFoldDB" id="A0AAV4MDB8"/>
<dbReference type="Proteomes" id="UP001054945">
    <property type="component" value="Unassembled WGS sequence"/>
</dbReference>
<accession>A0AAV4MDB8</accession>
<protein>
    <submittedName>
        <fullName evidence="2">Protein O-mannosyl-transferase TMTC3</fullName>
    </submittedName>
</protein>
<gene>
    <name evidence="2" type="primary">Tmtc3</name>
    <name evidence="2" type="ORF">CEXT_807131</name>
</gene>
<sequence length="162" mass="18692">MKSNEIYGCHRKVYPNILEPLDIECLYNGYFLACRMVEAHEELPSRKLTNYLICHRQENEETLFRSGLRITKANAKLFNNLGHVMESEGRNEDALQLFLKAVEVQPDDLGSHLNVGRMYNILGQKPFCLKVQPGKPYRVHIVPRHLDLFLNLGNLLSKNLQA</sequence>
<dbReference type="PROSITE" id="PS50005">
    <property type="entry name" value="TPR"/>
    <property type="match status" value="1"/>
</dbReference>
<comment type="caution">
    <text evidence="2">The sequence shown here is derived from an EMBL/GenBank/DDBJ whole genome shotgun (WGS) entry which is preliminary data.</text>
</comment>
<dbReference type="PANTHER" id="PTHR44395:SF1">
    <property type="entry name" value="PROTEIN O-MANNOSYL-TRANSFERASE TMTC3"/>
    <property type="match status" value="1"/>
</dbReference>
<evidence type="ECO:0000313" key="2">
    <source>
        <dbReference type="EMBL" id="GIX70419.1"/>
    </source>
</evidence>
<evidence type="ECO:0000313" key="3">
    <source>
        <dbReference type="Proteomes" id="UP001054945"/>
    </source>
</evidence>
<organism evidence="2 3">
    <name type="scientific">Caerostris extrusa</name>
    <name type="common">Bark spider</name>
    <name type="synonym">Caerostris bankana</name>
    <dbReference type="NCBI Taxonomy" id="172846"/>
    <lineage>
        <taxon>Eukaryota</taxon>
        <taxon>Metazoa</taxon>
        <taxon>Ecdysozoa</taxon>
        <taxon>Arthropoda</taxon>
        <taxon>Chelicerata</taxon>
        <taxon>Arachnida</taxon>
        <taxon>Araneae</taxon>
        <taxon>Araneomorphae</taxon>
        <taxon>Entelegynae</taxon>
        <taxon>Araneoidea</taxon>
        <taxon>Araneidae</taxon>
        <taxon>Caerostris</taxon>
    </lineage>
</organism>
<dbReference type="InterPro" id="IPR019734">
    <property type="entry name" value="TPR_rpt"/>
</dbReference>
<keyword evidence="3" id="KW-1185">Reference proteome</keyword>
<name>A0AAV4MDB8_CAEEX</name>
<dbReference type="PANTHER" id="PTHR44395">
    <property type="match status" value="1"/>
</dbReference>
<dbReference type="GO" id="GO:0005783">
    <property type="term" value="C:endoplasmic reticulum"/>
    <property type="evidence" value="ECO:0007669"/>
    <property type="project" value="TreeGrafter"/>
</dbReference>